<proteinExistence type="predicted"/>
<sequence length="294" mass="31439">MTRWLAHGVGSGMVEEGGRPIARIASLTVFPIKGCAGMAVDRREVTTTGLAGDRQFMVIGPDGRFKTQRRRPLLATVRPHLDGDRLTLAADGREQCSVDIVRDGPRRQVEIFGKDHPALDQGEDAADWLSDVLGVESRLVGVTPEHHRPTDGLVPGLSGWADSGSLLLLSRAAADDLSDRAAERTGEPLPLERFRANVVLTDCAAHAEDSLDRVLLGSTHLAFSKQAVRCAVVTVDQGTGERAGPEPLETLATYRLTDKGVVFGAKYTVLAPGEVAVGDELREAPVTSREAADP</sequence>
<evidence type="ECO:0000313" key="3">
    <source>
        <dbReference type="Proteomes" id="UP001595909"/>
    </source>
</evidence>
<organism evidence="2 3">
    <name type="scientific">Actinomycetospora chibensis</name>
    <dbReference type="NCBI Taxonomy" id="663606"/>
    <lineage>
        <taxon>Bacteria</taxon>
        <taxon>Bacillati</taxon>
        <taxon>Actinomycetota</taxon>
        <taxon>Actinomycetes</taxon>
        <taxon>Pseudonocardiales</taxon>
        <taxon>Pseudonocardiaceae</taxon>
        <taxon>Actinomycetospora</taxon>
    </lineage>
</organism>
<reference evidence="3" key="1">
    <citation type="journal article" date="2019" name="Int. J. Syst. Evol. Microbiol.">
        <title>The Global Catalogue of Microorganisms (GCM) 10K type strain sequencing project: providing services to taxonomists for standard genome sequencing and annotation.</title>
        <authorList>
            <consortium name="The Broad Institute Genomics Platform"/>
            <consortium name="The Broad Institute Genome Sequencing Center for Infectious Disease"/>
            <person name="Wu L."/>
            <person name="Ma J."/>
        </authorList>
    </citation>
    <scope>NUCLEOTIDE SEQUENCE [LARGE SCALE GENOMIC DNA]</scope>
    <source>
        <strain evidence="3">CCUG 50347</strain>
    </source>
</reference>
<dbReference type="SUPFAM" id="SSF50800">
    <property type="entry name" value="PK beta-barrel domain-like"/>
    <property type="match status" value="1"/>
</dbReference>
<dbReference type="Pfam" id="PF03473">
    <property type="entry name" value="MOSC"/>
    <property type="match status" value="1"/>
</dbReference>
<dbReference type="Proteomes" id="UP001595909">
    <property type="component" value="Unassembled WGS sequence"/>
</dbReference>
<dbReference type="InterPro" id="IPR005303">
    <property type="entry name" value="MOCOS_middle"/>
</dbReference>
<dbReference type="Pfam" id="PF03476">
    <property type="entry name" value="MOSC_N"/>
    <property type="match status" value="1"/>
</dbReference>
<comment type="caution">
    <text evidence="2">The sequence shown here is derived from an EMBL/GenBank/DDBJ whole genome shotgun (WGS) entry which is preliminary data.</text>
</comment>
<dbReference type="EMBL" id="JBHSIM010000001">
    <property type="protein sequence ID" value="MFC4830861.1"/>
    <property type="molecule type" value="Genomic_DNA"/>
</dbReference>
<keyword evidence="3" id="KW-1185">Reference proteome</keyword>
<protein>
    <submittedName>
        <fullName evidence="2">MOSC domain-containing protein</fullName>
    </submittedName>
</protein>
<dbReference type="RefSeq" id="WP_274188926.1">
    <property type="nucleotide sequence ID" value="NZ_BAABHN010000001.1"/>
</dbReference>
<feature type="domain" description="MOSC" evidence="1">
    <location>
        <begin position="137"/>
        <end position="284"/>
    </location>
</feature>
<dbReference type="PROSITE" id="PS51340">
    <property type="entry name" value="MOSC"/>
    <property type="match status" value="1"/>
</dbReference>
<gene>
    <name evidence="2" type="ORF">ACFPEL_00445</name>
</gene>
<name>A0ABV9R9L9_9PSEU</name>
<dbReference type="InterPro" id="IPR011037">
    <property type="entry name" value="Pyrv_Knase-like_insert_dom_sf"/>
</dbReference>
<dbReference type="SUPFAM" id="SSF141673">
    <property type="entry name" value="MOSC N-terminal domain-like"/>
    <property type="match status" value="1"/>
</dbReference>
<accession>A0ABV9R9L9</accession>
<evidence type="ECO:0000259" key="1">
    <source>
        <dbReference type="PROSITE" id="PS51340"/>
    </source>
</evidence>
<evidence type="ECO:0000313" key="2">
    <source>
        <dbReference type="EMBL" id="MFC4830861.1"/>
    </source>
</evidence>
<dbReference type="InterPro" id="IPR005302">
    <property type="entry name" value="MoCF_Sase_C"/>
</dbReference>